<comment type="caution">
    <text evidence="9">The sequence shown here is derived from an EMBL/GenBank/DDBJ whole genome shotgun (WGS) entry which is preliminary data.</text>
</comment>
<feature type="transmembrane region" description="Helical" evidence="8">
    <location>
        <begin position="37"/>
        <end position="56"/>
    </location>
</feature>
<evidence type="ECO:0000256" key="6">
    <source>
        <dbReference type="ARBA" id="ARBA00023136"/>
    </source>
</evidence>
<feature type="compositionally biased region" description="Polar residues" evidence="7">
    <location>
        <begin position="466"/>
        <end position="477"/>
    </location>
</feature>
<dbReference type="PANTHER" id="PTHR43044">
    <property type="match status" value="1"/>
</dbReference>
<comment type="subcellular location">
    <subcellularLocation>
        <location evidence="1">Cell membrane</location>
        <topology evidence="1">Multi-pass membrane protein</topology>
    </subcellularLocation>
</comment>
<feature type="transmembrane region" description="Helical" evidence="8">
    <location>
        <begin position="221"/>
        <end position="240"/>
    </location>
</feature>
<evidence type="ECO:0000256" key="8">
    <source>
        <dbReference type="SAM" id="Phobius"/>
    </source>
</evidence>
<evidence type="ECO:0000313" key="9">
    <source>
        <dbReference type="EMBL" id="NDK54582.1"/>
    </source>
</evidence>
<feature type="transmembrane region" description="Helical" evidence="8">
    <location>
        <begin position="342"/>
        <end position="360"/>
    </location>
</feature>
<dbReference type="Pfam" id="PF03916">
    <property type="entry name" value="NrfD"/>
    <property type="match status" value="1"/>
</dbReference>
<reference evidence="9 10" key="1">
    <citation type="submission" date="2020-01" db="EMBL/GenBank/DDBJ databases">
        <authorList>
            <person name="Kim M.K."/>
        </authorList>
    </citation>
    <scope>NUCLEOTIDE SEQUENCE [LARGE SCALE GENOMIC DNA]</scope>
    <source>
        <strain evidence="9 10">BT213</strain>
    </source>
</reference>
<feature type="transmembrane region" description="Helical" evidence="8">
    <location>
        <begin position="412"/>
        <end position="436"/>
    </location>
</feature>
<feature type="transmembrane region" description="Helical" evidence="8">
    <location>
        <begin position="113"/>
        <end position="139"/>
    </location>
</feature>
<dbReference type="EMBL" id="JAAEAA010000002">
    <property type="protein sequence ID" value="NDK54582.1"/>
    <property type="molecule type" value="Genomic_DNA"/>
</dbReference>
<evidence type="ECO:0000256" key="3">
    <source>
        <dbReference type="ARBA" id="ARBA00022475"/>
    </source>
</evidence>
<evidence type="ECO:0000256" key="4">
    <source>
        <dbReference type="ARBA" id="ARBA00022692"/>
    </source>
</evidence>
<name>A0A6B2H5Z9_9BACT</name>
<evidence type="ECO:0000256" key="2">
    <source>
        <dbReference type="ARBA" id="ARBA00008929"/>
    </source>
</evidence>
<evidence type="ECO:0000313" key="10">
    <source>
        <dbReference type="Proteomes" id="UP000478546"/>
    </source>
</evidence>
<sequence>MQHVSPIREPLVTGGKTYHDITQDVCRQVEAKPNVRWAAALAVALVGLAIFLYSVYRTLWYGIGEWGLNKTVGWAWDITNFVWWVGIGHAGTLISAILLLFRQKWRTSINRAAEAMTIFAVICAAMFPVLHMGRPWLAYWVLPLPNTFGSLWVNFNSPLLWDVFAISTYFSVSLVFWYIGLIPDFATIRDRATGPIARRAYSALSMGWTGSAKAWSRYETVSLILAGLATPLVLSVHTIVSMDFATSVIPGWHTTIFPPYFVAGAIFSGFAMVLTLMIITRKVFFLEHYITLEHVESMNKVIILTGSIVGIAYTTEFFIAWYSGVEYEQYAFINRAFGPYWWAYWSMMTCNVITPQLFWFRKIRRSLTATFIISIFVNIGMWFERFVIIVTSLHRDYLPSSWAMFSPTIIDIGIYVGTIGLFFTLFLLFCKFFPVVNMAEVKAILKSSSGVKHHTSHAKSMHGTAPESNTNTHHSNE</sequence>
<proteinExistence type="inferred from homology"/>
<keyword evidence="5 8" id="KW-1133">Transmembrane helix</keyword>
<keyword evidence="4 8" id="KW-0812">Transmembrane</keyword>
<evidence type="ECO:0000256" key="7">
    <source>
        <dbReference type="SAM" id="MobiDB-lite"/>
    </source>
</evidence>
<protein>
    <submittedName>
        <fullName evidence="9">Polysulfide reductase NrfD</fullName>
    </submittedName>
</protein>
<accession>A0A6B2H5Z9</accession>
<feature type="transmembrane region" description="Helical" evidence="8">
    <location>
        <begin position="260"/>
        <end position="280"/>
    </location>
</feature>
<dbReference type="Proteomes" id="UP000478546">
    <property type="component" value="Unassembled WGS sequence"/>
</dbReference>
<evidence type="ECO:0000256" key="1">
    <source>
        <dbReference type="ARBA" id="ARBA00004651"/>
    </source>
</evidence>
<dbReference type="AlphaFoldDB" id="A0A6B2H5Z9"/>
<keyword evidence="6 8" id="KW-0472">Membrane</keyword>
<dbReference type="GO" id="GO:0005886">
    <property type="term" value="C:plasma membrane"/>
    <property type="evidence" value="ECO:0007669"/>
    <property type="project" value="UniProtKB-SubCell"/>
</dbReference>
<organism evidence="9 10">
    <name type="scientific">Pontibacter fetidus</name>
    <dbReference type="NCBI Taxonomy" id="2700082"/>
    <lineage>
        <taxon>Bacteria</taxon>
        <taxon>Pseudomonadati</taxon>
        <taxon>Bacteroidota</taxon>
        <taxon>Cytophagia</taxon>
        <taxon>Cytophagales</taxon>
        <taxon>Hymenobacteraceae</taxon>
        <taxon>Pontibacter</taxon>
    </lineage>
</organism>
<feature type="transmembrane region" description="Helical" evidence="8">
    <location>
        <begin position="159"/>
        <end position="181"/>
    </location>
</feature>
<keyword evidence="10" id="KW-1185">Reference proteome</keyword>
<feature type="transmembrane region" description="Helical" evidence="8">
    <location>
        <begin position="367"/>
        <end position="392"/>
    </location>
</feature>
<gene>
    <name evidence="9" type="primary">nrfD</name>
    <name evidence="9" type="ORF">GWO68_01515</name>
</gene>
<dbReference type="InterPro" id="IPR005614">
    <property type="entry name" value="NrfD-like"/>
</dbReference>
<comment type="similarity">
    <text evidence="2">Belongs to the NrfD family.</text>
</comment>
<feature type="region of interest" description="Disordered" evidence="7">
    <location>
        <begin position="454"/>
        <end position="477"/>
    </location>
</feature>
<feature type="transmembrane region" description="Helical" evidence="8">
    <location>
        <begin position="301"/>
        <end position="322"/>
    </location>
</feature>
<keyword evidence="3" id="KW-1003">Cell membrane</keyword>
<dbReference type="RefSeq" id="WP_162344643.1">
    <property type="nucleotide sequence ID" value="NZ_JAAEAA010000002.1"/>
</dbReference>
<evidence type="ECO:0000256" key="5">
    <source>
        <dbReference type="ARBA" id="ARBA00022989"/>
    </source>
</evidence>
<dbReference type="PANTHER" id="PTHR43044:SF2">
    <property type="entry name" value="POLYSULPHIDE REDUCTASE NRFD"/>
    <property type="match status" value="1"/>
</dbReference>
<feature type="transmembrane region" description="Helical" evidence="8">
    <location>
        <begin position="81"/>
        <end position="101"/>
    </location>
</feature>